<evidence type="ECO:0000256" key="6">
    <source>
        <dbReference type="ARBA" id="ARBA00022630"/>
    </source>
</evidence>
<evidence type="ECO:0000256" key="8">
    <source>
        <dbReference type="ARBA" id="ARBA00022679"/>
    </source>
</evidence>
<keyword evidence="19" id="KW-1185">Reference proteome</keyword>
<keyword evidence="6" id="KW-0285">Flavoprotein</keyword>
<evidence type="ECO:0000256" key="14">
    <source>
        <dbReference type="ARBA" id="ARBA00030544"/>
    </source>
</evidence>
<comment type="caution">
    <text evidence="18">The sequence shown here is derived from an EMBL/GenBank/DDBJ whole genome shotgun (WGS) entry which is preliminary data.</text>
</comment>
<comment type="cofactor">
    <cofactor evidence="1">
        <name>Mg(2+)</name>
        <dbReference type="ChEBI" id="CHEBI:18420"/>
    </cofactor>
</comment>
<evidence type="ECO:0000256" key="3">
    <source>
        <dbReference type="ARBA" id="ARBA00006428"/>
    </source>
</evidence>
<accession>A0ABX1N340</accession>
<comment type="pathway">
    <text evidence="2">Cofactor biosynthesis; FMN biosynthesis; FMN from riboflavin (CTP route): step 1/1.</text>
</comment>
<organism evidence="18 19">
    <name type="scientific">Aromatoleum buckelii</name>
    <dbReference type="NCBI Taxonomy" id="200254"/>
    <lineage>
        <taxon>Bacteria</taxon>
        <taxon>Pseudomonadati</taxon>
        <taxon>Pseudomonadota</taxon>
        <taxon>Betaproteobacteria</taxon>
        <taxon>Rhodocyclales</taxon>
        <taxon>Rhodocyclaceae</taxon>
        <taxon>Aromatoleum</taxon>
    </lineage>
</organism>
<dbReference type="PANTHER" id="PTHR40706">
    <property type="entry name" value="RIBOFLAVIN KINASE"/>
    <property type="match status" value="1"/>
</dbReference>
<name>A0ABX1N340_9RHOO</name>
<dbReference type="PANTHER" id="PTHR40706:SF1">
    <property type="entry name" value="RIBOFLAVIN KINASE"/>
    <property type="match status" value="1"/>
</dbReference>
<feature type="domain" description="Riboflavin kinase" evidence="17">
    <location>
        <begin position="14"/>
        <end position="132"/>
    </location>
</feature>
<evidence type="ECO:0000313" key="18">
    <source>
        <dbReference type="EMBL" id="NMF93691.1"/>
    </source>
</evidence>
<evidence type="ECO:0000256" key="12">
    <source>
        <dbReference type="ARBA" id="ARBA00022842"/>
    </source>
</evidence>
<dbReference type="Gene3D" id="2.40.30.30">
    <property type="entry name" value="Riboflavin kinase-like"/>
    <property type="match status" value="1"/>
</dbReference>
<dbReference type="InterPro" id="IPR023465">
    <property type="entry name" value="Riboflavin_kinase_dom_sf"/>
</dbReference>
<sequence>MHRTDTRIELGGVVASGLGEGSFFTSLDWVADEFRRKLGFVPHPGTFNLDVGGERWHAARKKLAAATGIAITPAAGFCAAKCFPVRVAGRITGALVLPYVHDYPADKFEIVAPVPVRRVLAVANGDSVALQIDIGPQGAALRIGAGLDARTAPQREIAWLTRGERS</sequence>
<evidence type="ECO:0000256" key="1">
    <source>
        <dbReference type="ARBA" id="ARBA00001946"/>
    </source>
</evidence>
<evidence type="ECO:0000259" key="17">
    <source>
        <dbReference type="Pfam" id="PF01982"/>
    </source>
</evidence>
<keyword evidence="11" id="KW-0418">Kinase</keyword>
<keyword evidence="9" id="KW-0479">Metal-binding</keyword>
<evidence type="ECO:0000256" key="13">
    <source>
        <dbReference type="ARBA" id="ARBA00029789"/>
    </source>
</evidence>
<proteinExistence type="inferred from homology"/>
<evidence type="ECO:0000256" key="9">
    <source>
        <dbReference type="ARBA" id="ARBA00022723"/>
    </source>
</evidence>
<keyword evidence="7" id="KW-0288">FMN</keyword>
<dbReference type="Pfam" id="PF01982">
    <property type="entry name" value="CTP-dep_RFKase"/>
    <property type="match status" value="1"/>
</dbReference>
<evidence type="ECO:0000313" key="19">
    <source>
        <dbReference type="Proteomes" id="UP000601990"/>
    </source>
</evidence>
<evidence type="ECO:0000256" key="5">
    <source>
        <dbReference type="ARBA" id="ARBA00017394"/>
    </source>
</evidence>
<evidence type="ECO:0000256" key="16">
    <source>
        <dbReference type="ARBA" id="ARBA00047857"/>
    </source>
</evidence>
<dbReference type="SUPFAM" id="SSF82114">
    <property type="entry name" value="Riboflavin kinase-like"/>
    <property type="match status" value="1"/>
</dbReference>
<evidence type="ECO:0000256" key="10">
    <source>
        <dbReference type="ARBA" id="ARBA00022741"/>
    </source>
</evidence>
<comment type="catalytic activity">
    <reaction evidence="16">
        <text>riboflavin + CTP = CDP + FMN + H(+)</text>
        <dbReference type="Rhea" id="RHEA:25021"/>
        <dbReference type="ChEBI" id="CHEBI:15378"/>
        <dbReference type="ChEBI" id="CHEBI:37563"/>
        <dbReference type="ChEBI" id="CHEBI:57986"/>
        <dbReference type="ChEBI" id="CHEBI:58069"/>
        <dbReference type="ChEBI" id="CHEBI:58210"/>
        <dbReference type="EC" id="2.7.1.161"/>
    </reaction>
</comment>
<protein>
    <recommendedName>
        <fullName evidence="5">Riboflavin kinase</fullName>
        <ecNumber evidence="4">2.7.1.161</ecNumber>
    </recommendedName>
    <alternativeName>
        <fullName evidence="14">CTP-dependent riboflavin kinase</fullName>
    </alternativeName>
    <alternativeName>
        <fullName evidence="15">CTP:riboflavin 5'-phosphotransferase</fullName>
    </alternativeName>
    <alternativeName>
        <fullName evidence="13">Flavokinase</fullName>
    </alternativeName>
</protein>
<evidence type="ECO:0000256" key="4">
    <source>
        <dbReference type="ARBA" id="ARBA00011987"/>
    </source>
</evidence>
<evidence type="ECO:0000256" key="2">
    <source>
        <dbReference type="ARBA" id="ARBA00005219"/>
    </source>
</evidence>
<keyword evidence="12" id="KW-0460">Magnesium</keyword>
<keyword evidence="10" id="KW-0547">Nucleotide-binding</keyword>
<reference evidence="18" key="1">
    <citation type="submission" date="2019-12" db="EMBL/GenBank/DDBJ databases">
        <title>Comparative genomics gives insights into the taxonomy of the Azoarcus-Aromatoleum group and reveals separate origins of nif in the plant-associated Azoarcus and non-plant-associated Aromatoleum sub-groups.</title>
        <authorList>
            <person name="Lafos M."/>
            <person name="Maluk M."/>
            <person name="Batista M."/>
            <person name="Junghare M."/>
            <person name="Carmona M."/>
            <person name="Faoro H."/>
            <person name="Cruz L.M."/>
            <person name="Battistoni F."/>
            <person name="De Souza E."/>
            <person name="Pedrosa F."/>
            <person name="Chen W.-M."/>
            <person name="Poole P.S."/>
            <person name="Dixon R.A."/>
            <person name="James E.K."/>
        </authorList>
    </citation>
    <scope>NUCLEOTIDE SEQUENCE</scope>
    <source>
        <strain evidence="18">U120</strain>
    </source>
</reference>
<keyword evidence="8" id="KW-0808">Transferase</keyword>
<evidence type="ECO:0000256" key="7">
    <source>
        <dbReference type="ARBA" id="ARBA00022643"/>
    </source>
</evidence>
<dbReference type="Proteomes" id="UP000601990">
    <property type="component" value="Unassembled WGS sequence"/>
</dbReference>
<comment type="similarity">
    <text evidence="3">Belongs to the archaeal riboflavin kinase family.</text>
</comment>
<dbReference type="InterPro" id="IPR023602">
    <property type="entry name" value="Riboflavin_kinase_CTP-dep"/>
</dbReference>
<evidence type="ECO:0000256" key="15">
    <source>
        <dbReference type="ARBA" id="ARBA00033116"/>
    </source>
</evidence>
<dbReference type="EMBL" id="WTVH01000017">
    <property type="protein sequence ID" value="NMF93691.1"/>
    <property type="molecule type" value="Genomic_DNA"/>
</dbReference>
<evidence type="ECO:0000256" key="11">
    <source>
        <dbReference type="ARBA" id="ARBA00022777"/>
    </source>
</evidence>
<gene>
    <name evidence="18" type="ORF">GO608_10170</name>
</gene>
<dbReference type="EC" id="2.7.1.161" evidence="4"/>
<dbReference type="InterPro" id="IPR039063">
    <property type="entry name" value="RibK_CTP-dep"/>
</dbReference>